<dbReference type="GO" id="GO:0055085">
    <property type="term" value="P:transmembrane transport"/>
    <property type="evidence" value="ECO:0007669"/>
    <property type="project" value="InterPro"/>
</dbReference>
<comment type="similarity">
    <text evidence="7">Belongs to the binding-protein-dependent transport system permease family.</text>
</comment>
<gene>
    <name evidence="10" type="ORF">A5802_001944</name>
    <name evidence="9" type="ORF">EMU01_17650</name>
</gene>
<reference evidence="10 11" key="1">
    <citation type="submission" date="2017-05" db="EMBL/GenBank/DDBJ databases">
        <title>The Genome Sequence of Enterococcus mundtii 6B1_DIV0119.</title>
        <authorList>
            <consortium name="The Broad Institute Genomics Platform"/>
            <consortium name="The Broad Institute Genomic Center for Infectious Diseases"/>
            <person name="Earl A."/>
            <person name="Manson A."/>
            <person name="Schwartman J."/>
            <person name="Gilmore M."/>
            <person name="Abouelleil A."/>
            <person name="Cao P."/>
            <person name="Chapman S."/>
            <person name="Cusick C."/>
            <person name="Shea T."/>
            <person name="Young S."/>
            <person name="Neafsey D."/>
            <person name="Nusbaum C."/>
            <person name="Birren B."/>
        </authorList>
    </citation>
    <scope>NUCLEOTIDE SEQUENCE [LARGE SCALE GENOMIC DNA]</scope>
    <source>
        <strain evidence="10 11">6B1_DIV0119</strain>
    </source>
</reference>
<organism evidence="10 11">
    <name type="scientific">Enterococcus mundtii</name>
    <dbReference type="NCBI Taxonomy" id="53346"/>
    <lineage>
        <taxon>Bacteria</taxon>
        <taxon>Bacillati</taxon>
        <taxon>Bacillota</taxon>
        <taxon>Bacilli</taxon>
        <taxon>Lactobacillales</taxon>
        <taxon>Enterococcaceae</taxon>
        <taxon>Enterococcus</taxon>
    </lineage>
</organism>
<feature type="domain" description="ABC transmembrane type-1" evidence="8">
    <location>
        <begin position="76"/>
        <end position="265"/>
    </location>
</feature>
<evidence type="ECO:0000313" key="9">
    <source>
        <dbReference type="EMBL" id="GEL80621.1"/>
    </source>
</evidence>
<accession>A0A1A6G6F6</accession>
<dbReference type="PANTHER" id="PTHR43744:SF12">
    <property type="entry name" value="ABC TRANSPORTER PERMEASE PROTEIN MG189-RELATED"/>
    <property type="match status" value="1"/>
</dbReference>
<evidence type="ECO:0000256" key="7">
    <source>
        <dbReference type="RuleBase" id="RU363032"/>
    </source>
</evidence>
<dbReference type="InterPro" id="IPR000515">
    <property type="entry name" value="MetI-like"/>
</dbReference>
<feature type="transmembrane region" description="Helical" evidence="7">
    <location>
        <begin position="12"/>
        <end position="34"/>
    </location>
</feature>
<dbReference type="GeneID" id="61000219"/>
<feature type="transmembrane region" description="Helical" evidence="7">
    <location>
        <begin position="145"/>
        <end position="165"/>
    </location>
</feature>
<evidence type="ECO:0000313" key="11">
    <source>
        <dbReference type="Proteomes" id="UP000195024"/>
    </source>
</evidence>
<dbReference type="Pfam" id="PF00528">
    <property type="entry name" value="BPD_transp_1"/>
    <property type="match status" value="1"/>
</dbReference>
<dbReference type="CDD" id="cd06261">
    <property type="entry name" value="TM_PBP2"/>
    <property type="match status" value="1"/>
</dbReference>
<evidence type="ECO:0000256" key="2">
    <source>
        <dbReference type="ARBA" id="ARBA00022448"/>
    </source>
</evidence>
<evidence type="ECO:0000313" key="10">
    <source>
        <dbReference type="EMBL" id="OTP28205.1"/>
    </source>
</evidence>
<dbReference type="PROSITE" id="PS50928">
    <property type="entry name" value="ABC_TM1"/>
    <property type="match status" value="1"/>
</dbReference>
<keyword evidence="5 7" id="KW-1133">Transmembrane helix</keyword>
<sequence>MVGHKRTKGKNTILYLVTTLVMLIMTFPFVYLVMHSFAVWDQVDRRIIPTNFSLRSWTWLFGGSPTSADVPWLGAFVNTTIVATVATVLMMLFALMVGYALAKIEFKGKKLVNNFILFQMFFPAIILLIPQFLMVTRVGLLDSYAGMIIPTAISLWAIFMYTNFFKAIPNTLIEAAKLDGATEMQVLFKVVLPMSKSITTVIFLFLFTDRWTNLLWDMIVSKSDSTVTLNVLISQMFGPYGTFPGPMYAASVLLTLPLIVLFLIFSKRFQDGMQFTLK</sequence>
<comment type="caution">
    <text evidence="10">The sequence shown here is derived from an EMBL/GenBank/DDBJ whole genome shotgun (WGS) entry which is preliminary data.</text>
</comment>
<keyword evidence="3" id="KW-1003">Cell membrane</keyword>
<proteinExistence type="inferred from homology"/>
<dbReference type="GO" id="GO:0005886">
    <property type="term" value="C:plasma membrane"/>
    <property type="evidence" value="ECO:0007669"/>
    <property type="project" value="UniProtKB-SubCell"/>
</dbReference>
<feature type="transmembrane region" description="Helical" evidence="7">
    <location>
        <begin position="81"/>
        <end position="102"/>
    </location>
</feature>
<keyword evidence="6 7" id="KW-0472">Membrane</keyword>
<reference evidence="9 12" key="2">
    <citation type="submission" date="2019-07" db="EMBL/GenBank/DDBJ databases">
        <title>Whole genome shotgun sequence of Enterococcus mundtii NBRC 100490.</title>
        <authorList>
            <person name="Hosoyama A."/>
            <person name="Uohara A."/>
            <person name="Ohji S."/>
            <person name="Ichikawa N."/>
        </authorList>
    </citation>
    <scope>NUCLEOTIDE SEQUENCE [LARGE SCALE GENOMIC DNA]</scope>
    <source>
        <strain evidence="9 12">NBRC 100490</strain>
    </source>
</reference>
<protein>
    <submittedName>
        <fullName evidence="10">Sugar ABC transporter permease</fullName>
    </submittedName>
</protein>
<keyword evidence="12" id="KW-1185">Reference proteome</keyword>
<dbReference type="Proteomes" id="UP000321175">
    <property type="component" value="Unassembled WGS sequence"/>
</dbReference>
<evidence type="ECO:0000256" key="6">
    <source>
        <dbReference type="ARBA" id="ARBA00023136"/>
    </source>
</evidence>
<dbReference type="EMBL" id="BJWA01000012">
    <property type="protein sequence ID" value="GEL80621.1"/>
    <property type="molecule type" value="Genomic_DNA"/>
</dbReference>
<keyword evidence="2 7" id="KW-0813">Transport</keyword>
<evidence type="ECO:0000256" key="4">
    <source>
        <dbReference type="ARBA" id="ARBA00022692"/>
    </source>
</evidence>
<dbReference type="SUPFAM" id="SSF161098">
    <property type="entry name" value="MetI-like"/>
    <property type="match status" value="1"/>
</dbReference>
<dbReference type="InterPro" id="IPR035906">
    <property type="entry name" value="MetI-like_sf"/>
</dbReference>
<evidence type="ECO:0000256" key="3">
    <source>
        <dbReference type="ARBA" id="ARBA00022475"/>
    </source>
</evidence>
<dbReference type="Proteomes" id="UP000195024">
    <property type="component" value="Unassembled WGS sequence"/>
</dbReference>
<dbReference type="RefSeq" id="WP_065097085.1">
    <property type="nucleotide sequence ID" value="NZ_BJWA01000012.1"/>
</dbReference>
<feature type="transmembrane region" description="Helical" evidence="7">
    <location>
        <begin position="186"/>
        <end position="207"/>
    </location>
</feature>
<evidence type="ECO:0000313" key="12">
    <source>
        <dbReference type="Proteomes" id="UP000321175"/>
    </source>
</evidence>
<evidence type="ECO:0000259" key="8">
    <source>
        <dbReference type="PROSITE" id="PS50928"/>
    </source>
</evidence>
<evidence type="ECO:0000256" key="1">
    <source>
        <dbReference type="ARBA" id="ARBA00004651"/>
    </source>
</evidence>
<keyword evidence="4 7" id="KW-0812">Transmembrane</keyword>
<evidence type="ECO:0000256" key="5">
    <source>
        <dbReference type="ARBA" id="ARBA00022989"/>
    </source>
</evidence>
<feature type="transmembrane region" description="Helical" evidence="7">
    <location>
        <begin position="114"/>
        <end position="133"/>
    </location>
</feature>
<comment type="subcellular location">
    <subcellularLocation>
        <location evidence="1 7">Cell membrane</location>
        <topology evidence="1 7">Multi-pass membrane protein</topology>
    </subcellularLocation>
</comment>
<dbReference type="AlphaFoldDB" id="A0A1A6G6F6"/>
<feature type="transmembrane region" description="Helical" evidence="7">
    <location>
        <begin position="247"/>
        <end position="265"/>
    </location>
</feature>
<dbReference type="PANTHER" id="PTHR43744">
    <property type="entry name" value="ABC TRANSPORTER PERMEASE PROTEIN MG189-RELATED-RELATED"/>
    <property type="match status" value="1"/>
</dbReference>
<dbReference type="Gene3D" id="1.10.3720.10">
    <property type="entry name" value="MetI-like"/>
    <property type="match status" value="1"/>
</dbReference>
<dbReference type="EMBL" id="NGMS01000001">
    <property type="protein sequence ID" value="OTP28205.1"/>
    <property type="molecule type" value="Genomic_DNA"/>
</dbReference>
<name>A0A1A6G6F6_ENTMU</name>